<keyword evidence="2" id="KW-0732">Signal</keyword>
<gene>
    <name evidence="3" type="ordered locus">Gura_1984</name>
</gene>
<evidence type="ECO:0000313" key="4">
    <source>
        <dbReference type="Proteomes" id="UP000006695"/>
    </source>
</evidence>
<dbReference type="HOGENOM" id="CLU_139220_0_0_7"/>
<dbReference type="OrthoDB" id="798005at2"/>
<dbReference type="EMBL" id="CP000698">
    <property type="protein sequence ID" value="ABQ26174.1"/>
    <property type="molecule type" value="Genomic_DNA"/>
</dbReference>
<proteinExistence type="predicted"/>
<feature type="region of interest" description="Disordered" evidence="1">
    <location>
        <begin position="25"/>
        <end position="50"/>
    </location>
</feature>
<dbReference type="Proteomes" id="UP000006695">
    <property type="component" value="Chromosome"/>
</dbReference>
<sequence>MTNVRKFMGRALILAALGVVAPSAYAEEGTSPATQQPQDKPVMKRGGGQRLGGLEQRLQRLSSRLNLSEDQKKQIRPILDEEVGQLKDLRNDTKLNKEEKRTKFKEIANATFDKIQQLLTPEQQKKHDELRQQALERRGKRGAPARNN</sequence>
<feature type="region of interest" description="Disordered" evidence="1">
    <location>
        <begin position="118"/>
        <end position="148"/>
    </location>
</feature>
<evidence type="ECO:0000256" key="2">
    <source>
        <dbReference type="SAM" id="SignalP"/>
    </source>
</evidence>
<dbReference type="AlphaFoldDB" id="A5GFG9"/>
<evidence type="ECO:0000313" key="3">
    <source>
        <dbReference type="EMBL" id="ABQ26174.1"/>
    </source>
</evidence>
<organism evidence="3 4">
    <name type="scientific">Geotalea uraniireducens (strain Rf4)</name>
    <name type="common">Geobacter uraniireducens</name>
    <dbReference type="NCBI Taxonomy" id="351605"/>
    <lineage>
        <taxon>Bacteria</taxon>
        <taxon>Pseudomonadati</taxon>
        <taxon>Thermodesulfobacteriota</taxon>
        <taxon>Desulfuromonadia</taxon>
        <taxon>Geobacterales</taxon>
        <taxon>Geobacteraceae</taxon>
        <taxon>Geotalea</taxon>
    </lineage>
</organism>
<name>A5GFG9_GEOUR</name>
<evidence type="ECO:0000256" key="1">
    <source>
        <dbReference type="SAM" id="MobiDB-lite"/>
    </source>
</evidence>
<dbReference type="KEGG" id="gur:Gura_1984"/>
<feature type="compositionally biased region" description="Basic and acidic residues" evidence="1">
    <location>
        <begin position="123"/>
        <end position="137"/>
    </location>
</feature>
<accession>A5GFG9</accession>
<feature type="signal peptide" evidence="2">
    <location>
        <begin position="1"/>
        <end position="26"/>
    </location>
</feature>
<reference evidence="3 4" key="1">
    <citation type="submission" date="2007-05" db="EMBL/GenBank/DDBJ databases">
        <title>Complete sequence of Geobacter uraniireducens Rf4.</title>
        <authorList>
            <consortium name="US DOE Joint Genome Institute"/>
            <person name="Copeland A."/>
            <person name="Lucas S."/>
            <person name="Lapidus A."/>
            <person name="Barry K."/>
            <person name="Detter J.C."/>
            <person name="Glavina del Rio T."/>
            <person name="Hammon N."/>
            <person name="Israni S."/>
            <person name="Dalin E."/>
            <person name="Tice H."/>
            <person name="Pitluck S."/>
            <person name="Chertkov O."/>
            <person name="Brettin T."/>
            <person name="Bruce D."/>
            <person name="Han C."/>
            <person name="Schmutz J."/>
            <person name="Larimer F."/>
            <person name="Land M."/>
            <person name="Hauser L."/>
            <person name="Kyrpides N."/>
            <person name="Mikhailova N."/>
            <person name="Shelobolina E."/>
            <person name="Aklujkar M."/>
            <person name="Lovley D."/>
            <person name="Richardson P."/>
        </authorList>
    </citation>
    <scope>NUCLEOTIDE SEQUENCE [LARGE SCALE GENOMIC DNA]</scope>
    <source>
        <strain evidence="3 4">Rf4</strain>
    </source>
</reference>
<feature type="chain" id="PRO_5002682305" evidence="2">
    <location>
        <begin position="27"/>
        <end position="148"/>
    </location>
</feature>
<protein>
    <submittedName>
        <fullName evidence="3">Uncharacterized protein</fullName>
    </submittedName>
</protein>
<feature type="compositionally biased region" description="Basic residues" evidence="1">
    <location>
        <begin position="138"/>
        <end position="148"/>
    </location>
</feature>
<keyword evidence="4" id="KW-1185">Reference proteome</keyword>
<dbReference type="RefSeq" id="WP_011938877.1">
    <property type="nucleotide sequence ID" value="NC_009483.1"/>
</dbReference>